<dbReference type="SMART" id="SM01150">
    <property type="entry name" value="DUF1338"/>
    <property type="match status" value="1"/>
</dbReference>
<dbReference type="CDD" id="cd16348">
    <property type="entry name" value="VOC_YdcJ_like"/>
    <property type="match status" value="1"/>
</dbReference>
<keyword evidence="3" id="KW-0560">Oxidoreductase</keyword>
<evidence type="ECO:0000256" key="8">
    <source>
        <dbReference type="ARBA" id="ARBA00035045"/>
    </source>
</evidence>
<evidence type="ECO:0000256" key="5">
    <source>
        <dbReference type="ARBA" id="ARBA00035013"/>
    </source>
</evidence>
<comment type="cofactor">
    <cofactor evidence="1">
        <name>Fe(2+)</name>
        <dbReference type="ChEBI" id="CHEBI:29033"/>
    </cofactor>
</comment>
<name>A0ABR0EK12_ZASCE</name>
<organism evidence="9 10">
    <name type="scientific">Zasmidium cellare</name>
    <name type="common">Wine cellar mold</name>
    <name type="synonym">Racodium cellare</name>
    <dbReference type="NCBI Taxonomy" id="395010"/>
    <lineage>
        <taxon>Eukaryota</taxon>
        <taxon>Fungi</taxon>
        <taxon>Dikarya</taxon>
        <taxon>Ascomycota</taxon>
        <taxon>Pezizomycotina</taxon>
        <taxon>Dothideomycetes</taxon>
        <taxon>Dothideomycetidae</taxon>
        <taxon>Mycosphaerellales</taxon>
        <taxon>Mycosphaerellaceae</taxon>
        <taxon>Zasmidium</taxon>
    </lineage>
</organism>
<dbReference type="InterPro" id="IPR009770">
    <property type="entry name" value="HGLS"/>
</dbReference>
<evidence type="ECO:0000256" key="2">
    <source>
        <dbReference type="ARBA" id="ARBA00022964"/>
    </source>
</evidence>
<evidence type="ECO:0000256" key="3">
    <source>
        <dbReference type="ARBA" id="ARBA00023002"/>
    </source>
</evidence>
<accession>A0ABR0EK12</accession>
<keyword evidence="4" id="KW-0408">Iron</keyword>
<dbReference type="PANTHER" id="PTHR39479:SF2">
    <property type="entry name" value="2-OXOADIPATE DIOXYGENASE_DECARBOXYLASE"/>
    <property type="match status" value="1"/>
</dbReference>
<sequence>MASPKSPTPDDVRAMFAAALSDMYRKEVPLYGDLLELVADINNQHSNELSRESHHRIEVERHGAIRLGTAEELFTMRRFFAVMDMHPVGYYDLTVAGLPVHATCFRPLTTKSLAQNPFRVFTSLLRLDLLDDLDVIAKAKEILARRQIFTPRCLEMIQAFESRPILSQFEAEDFIQEALETLRWHQTSTVDLETYQALQKAHPLVADVVCFRGPHLTPRVLDIEAAHVEMQRRGMQAKKDVEGPPARKNPILLRQTSFLALQERISFLNSQGHDGKHRARFGEIEQRGMALTPKGRSLYDDISSRKQRGIGSFDEFPDDLETLRQKGLIYVSYSAAPDAITVSDARDIDELVEAQLLRYTPITYEYFLPASAAGISNSNLDEHKSTQPHVGGDRKGFEKALGWEVRSEFELYEKMERYSLEESLAVLSRKR</sequence>
<evidence type="ECO:0000256" key="6">
    <source>
        <dbReference type="ARBA" id="ARBA00035023"/>
    </source>
</evidence>
<evidence type="ECO:0000313" key="9">
    <source>
        <dbReference type="EMBL" id="KAK4501143.1"/>
    </source>
</evidence>
<keyword evidence="2" id="KW-0223">Dioxygenase</keyword>
<dbReference type="EC" id="1.13.11.93" evidence="6"/>
<evidence type="ECO:0000256" key="4">
    <source>
        <dbReference type="ARBA" id="ARBA00023004"/>
    </source>
</evidence>
<evidence type="ECO:0000313" key="10">
    <source>
        <dbReference type="Proteomes" id="UP001305779"/>
    </source>
</evidence>
<comment type="caution">
    <text evidence="9">The sequence shown here is derived from an EMBL/GenBank/DDBJ whole genome shotgun (WGS) entry which is preliminary data.</text>
</comment>
<dbReference type="EMBL" id="JAXOVC010000005">
    <property type="protein sequence ID" value="KAK4501143.1"/>
    <property type="molecule type" value="Genomic_DNA"/>
</dbReference>
<keyword evidence="10" id="KW-1185">Reference proteome</keyword>
<dbReference type="PANTHER" id="PTHR39479">
    <property type="match status" value="1"/>
</dbReference>
<comment type="similarity">
    <text evidence="5">Belongs to the 2-oxoadipate dioxygenase/decarboxylase family.</text>
</comment>
<dbReference type="InterPro" id="IPR047869">
    <property type="entry name" value="YdcJ_bac-like"/>
</dbReference>
<dbReference type="Gene3D" id="3.10.180.80">
    <property type="entry name" value="Uncharacterised protein PF07063, DUF1338"/>
    <property type="match status" value="1"/>
</dbReference>
<proteinExistence type="inferred from homology"/>
<dbReference type="Proteomes" id="UP001305779">
    <property type="component" value="Unassembled WGS sequence"/>
</dbReference>
<reference evidence="9 10" key="1">
    <citation type="journal article" date="2023" name="G3 (Bethesda)">
        <title>A chromosome-level genome assembly of Zasmidium syzygii isolated from banana leaves.</title>
        <authorList>
            <person name="van Westerhoven A.C."/>
            <person name="Mehrabi R."/>
            <person name="Talebi R."/>
            <person name="Steentjes M.B.F."/>
            <person name="Corcolon B."/>
            <person name="Chong P.A."/>
            <person name="Kema G.H.J."/>
            <person name="Seidl M.F."/>
        </authorList>
    </citation>
    <scope>NUCLEOTIDE SEQUENCE [LARGE SCALE GENOMIC DNA]</scope>
    <source>
        <strain evidence="9 10">P124</strain>
    </source>
</reference>
<dbReference type="Pfam" id="PF07063">
    <property type="entry name" value="HGLS"/>
    <property type="match status" value="1"/>
</dbReference>
<evidence type="ECO:0000256" key="1">
    <source>
        <dbReference type="ARBA" id="ARBA00001954"/>
    </source>
</evidence>
<evidence type="ECO:0000256" key="7">
    <source>
        <dbReference type="ARBA" id="ARBA00035034"/>
    </source>
</evidence>
<protein>
    <recommendedName>
        <fullName evidence="7">2-oxoadipate dioxygenase/decarboxylase</fullName>
        <ecNumber evidence="6">1.13.11.93</ecNumber>
    </recommendedName>
    <alternativeName>
        <fullName evidence="8">2-hydroxyglutarate synthase</fullName>
    </alternativeName>
</protein>
<gene>
    <name evidence="9" type="ORF">PRZ48_006949</name>
</gene>